<dbReference type="AlphaFoldDB" id="A0A1A8XRV2"/>
<evidence type="ECO:0000313" key="1">
    <source>
        <dbReference type="EMBL" id="SBT07839.1"/>
    </source>
</evidence>
<proteinExistence type="predicted"/>
<accession>A0A1A8XRV2</accession>
<reference evidence="1 2" key="1">
    <citation type="submission" date="2016-06" db="EMBL/GenBank/DDBJ databases">
        <authorList>
            <person name="Kjaerup R.B."/>
            <person name="Dalgaard T.S."/>
            <person name="Juul-Madsen H.R."/>
        </authorList>
    </citation>
    <scope>NUCLEOTIDE SEQUENCE [LARGE SCALE GENOMIC DNA]</scope>
    <source>
        <strain evidence="1">2</strain>
    </source>
</reference>
<keyword evidence="2" id="KW-1185">Reference proteome</keyword>
<name>A0A1A8XRV2_9RHOO</name>
<protein>
    <submittedName>
        <fullName evidence="1">Uncharacterized protein</fullName>
    </submittedName>
</protein>
<evidence type="ECO:0000313" key="2">
    <source>
        <dbReference type="Proteomes" id="UP000199600"/>
    </source>
</evidence>
<organism evidence="1 2">
    <name type="scientific">Candidatus Propionivibrio aalborgensis</name>
    <dbReference type="NCBI Taxonomy" id="1860101"/>
    <lineage>
        <taxon>Bacteria</taxon>
        <taxon>Pseudomonadati</taxon>
        <taxon>Pseudomonadota</taxon>
        <taxon>Betaproteobacteria</taxon>
        <taxon>Rhodocyclales</taxon>
        <taxon>Rhodocyclaceae</taxon>
        <taxon>Propionivibrio</taxon>
    </lineage>
</organism>
<gene>
    <name evidence="1" type="ORF">PROAA_2410003</name>
</gene>
<sequence>MRGRVEDGFNVHYANAQKWVSTGFLDTNLTPLVWCALKIVPGTPPGGAERLSVYSASQVAFHVITRSLLTVRSVSIHSSRGFRSPVTLAAFRASPVCSAIEYEAGRMCLLLLGVARFAWDRQPHLRYFFRKTRQSLSRPLGRVSTEVLERRPRQAHEPSDAMSQNQLQLHLPCYTRLKSLSLSPLSSVSGGPRLAALFCRYSLAL</sequence>
<dbReference type="EMBL" id="FLQY01000159">
    <property type="protein sequence ID" value="SBT07839.1"/>
    <property type="molecule type" value="Genomic_DNA"/>
</dbReference>
<dbReference type="Proteomes" id="UP000199600">
    <property type="component" value="Unassembled WGS sequence"/>
</dbReference>